<keyword evidence="4" id="KW-1185">Reference proteome</keyword>
<evidence type="ECO:0008006" key="5">
    <source>
        <dbReference type="Google" id="ProtNLM"/>
    </source>
</evidence>
<evidence type="ECO:0000256" key="2">
    <source>
        <dbReference type="SAM" id="MobiDB-lite"/>
    </source>
</evidence>
<dbReference type="Proteomes" id="UP001596058">
    <property type="component" value="Unassembled WGS sequence"/>
</dbReference>
<protein>
    <recommendedName>
        <fullName evidence="5">Cytochrome P450</fullName>
    </recommendedName>
</protein>
<dbReference type="EMBL" id="JBHSPA010000109">
    <property type="protein sequence ID" value="MFC5834193.1"/>
    <property type="molecule type" value="Genomic_DNA"/>
</dbReference>
<reference evidence="4" key="1">
    <citation type="journal article" date="2019" name="Int. J. Syst. Evol. Microbiol.">
        <title>The Global Catalogue of Microorganisms (GCM) 10K type strain sequencing project: providing services to taxonomists for standard genome sequencing and annotation.</title>
        <authorList>
            <consortium name="The Broad Institute Genomics Platform"/>
            <consortium name="The Broad Institute Genome Sequencing Center for Infectious Disease"/>
            <person name="Wu L."/>
            <person name="Ma J."/>
        </authorList>
    </citation>
    <scope>NUCLEOTIDE SEQUENCE [LARGE SCALE GENOMIC DNA]</scope>
    <source>
        <strain evidence="4">CCUG 53903</strain>
    </source>
</reference>
<accession>A0ABW1D8D6</accession>
<dbReference type="PANTHER" id="PTHR46696">
    <property type="entry name" value="P450, PUTATIVE (EUROFUNG)-RELATED"/>
    <property type="match status" value="1"/>
</dbReference>
<feature type="region of interest" description="Disordered" evidence="2">
    <location>
        <begin position="156"/>
        <end position="221"/>
    </location>
</feature>
<evidence type="ECO:0000313" key="4">
    <source>
        <dbReference type="Proteomes" id="UP001596058"/>
    </source>
</evidence>
<organism evidence="3 4">
    <name type="scientific">Nonomuraea insulae</name>
    <dbReference type="NCBI Taxonomy" id="1616787"/>
    <lineage>
        <taxon>Bacteria</taxon>
        <taxon>Bacillati</taxon>
        <taxon>Actinomycetota</taxon>
        <taxon>Actinomycetes</taxon>
        <taxon>Streptosporangiales</taxon>
        <taxon>Streptosporangiaceae</taxon>
        <taxon>Nonomuraea</taxon>
    </lineage>
</organism>
<comment type="similarity">
    <text evidence="1">Belongs to the cytochrome P450 family.</text>
</comment>
<gene>
    <name evidence="3" type="ORF">ACFPZ3_60985</name>
</gene>
<dbReference type="PRINTS" id="PR00359">
    <property type="entry name" value="BP450"/>
</dbReference>
<dbReference type="InterPro" id="IPR036396">
    <property type="entry name" value="Cyt_P450_sf"/>
</dbReference>
<dbReference type="PANTHER" id="PTHR46696:SF1">
    <property type="entry name" value="CYTOCHROME P450 YJIB-RELATED"/>
    <property type="match status" value="1"/>
</dbReference>
<dbReference type="Gene3D" id="1.10.630.10">
    <property type="entry name" value="Cytochrome P450"/>
    <property type="match status" value="1"/>
</dbReference>
<proteinExistence type="inferred from homology"/>
<name>A0ABW1D8D6_9ACTN</name>
<feature type="region of interest" description="Disordered" evidence="2">
    <location>
        <begin position="1"/>
        <end position="20"/>
    </location>
</feature>
<evidence type="ECO:0000256" key="1">
    <source>
        <dbReference type="ARBA" id="ARBA00010617"/>
    </source>
</evidence>
<dbReference type="InterPro" id="IPR002397">
    <property type="entry name" value="Cyt_P450_B"/>
</dbReference>
<comment type="caution">
    <text evidence="3">The sequence shown here is derived from an EMBL/GenBank/DDBJ whole genome shotgun (WGS) entry which is preliminary data.</text>
</comment>
<sequence length="221" mass="23175">MPKVLTLPFDRPDPLMPPPEYARLRETSPVARVRTPDGRPAWLVTSYDAAAAVLADRRFGLTPPGTPGSGNETLFQDGEAHARLRRLVAKAFSPRRVELLRERVERVADEHVATLALTGPPADLVAGLAAPMAITVIGELLGVDPGDRERFRVVAGGSATPSSSPWPPPSSPPATSRPATPSPPPSCASSPKNTGPPPPGSSLKDMGSARPSRSCCGCSRA</sequence>
<evidence type="ECO:0000313" key="3">
    <source>
        <dbReference type="EMBL" id="MFC5834193.1"/>
    </source>
</evidence>
<dbReference type="SUPFAM" id="SSF48264">
    <property type="entry name" value="Cytochrome P450"/>
    <property type="match status" value="1"/>
</dbReference>
<dbReference type="RefSeq" id="WP_379523676.1">
    <property type="nucleotide sequence ID" value="NZ_JBHSPA010000109.1"/>
</dbReference>